<organism evidence="2 3">
    <name type="scientific">Rotaria magnacalcarata</name>
    <dbReference type="NCBI Taxonomy" id="392030"/>
    <lineage>
        <taxon>Eukaryota</taxon>
        <taxon>Metazoa</taxon>
        <taxon>Spiralia</taxon>
        <taxon>Gnathifera</taxon>
        <taxon>Rotifera</taxon>
        <taxon>Eurotatoria</taxon>
        <taxon>Bdelloidea</taxon>
        <taxon>Philodinida</taxon>
        <taxon>Philodinidae</taxon>
        <taxon>Rotaria</taxon>
    </lineage>
</organism>
<dbReference type="GO" id="GO:0008902">
    <property type="term" value="F:hydroxymethylpyrimidine kinase activity"/>
    <property type="evidence" value="ECO:0007669"/>
    <property type="project" value="TreeGrafter"/>
</dbReference>
<evidence type="ECO:0000313" key="3">
    <source>
        <dbReference type="Proteomes" id="UP000681967"/>
    </source>
</evidence>
<proteinExistence type="predicted"/>
<protein>
    <recommendedName>
        <fullName evidence="1">Pyridoxamine kinase/Phosphomethylpyrimidine kinase domain-containing protein</fullName>
    </recommendedName>
</protein>
<dbReference type="EMBL" id="CAJOBH010004816">
    <property type="protein sequence ID" value="CAF4003718.1"/>
    <property type="molecule type" value="Genomic_DNA"/>
</dbReference>
<dbReference type="InterPro" id="IPR013749">
    <property type="entry name" value="PM/HMP-P_kinase-1"/>
</dbReference>
<dbReference type="GO" id="GO:0009228">
    <property type="term" value="P:thiamine biosynthetic process"/>
    <property type="evidence" value="ECO:0007669"/>
    <property type="project" value="InterPro"/>
</dbReference>
<dbReference type="PANTHER" id="PTHR20858">
    <property type="entry name" value="PHOSPHOMETHYLPYRIMIDINE KINASE"/>
    <property type="match status" value="1"/>
</dbReference>
<dbReference type="Proteomes" id="UP000681967">
    <property type="component" value="Unassembled WGS sequence"/>
</dbReference>
<feature type="non-terminal residue" evidence="2">
    <location>
        <position position="161"/>
    </location>
</feature>
<evidence type="ECO:0000313" key="2">
    <source>
        <dbReference type="EMBL" id="CAF4003718.1"/>
    </source>
</evidence>
<sequence>MLQSIFLAYPIDEHRYINVMTIAGSDPSGGAGLQADLKTFASLHCYGMTTITALTAQNTCGVDSIYSLPASFVRQQLKSVFSDINIDAIKIGMLEREEIVVEVAQFLEEKGVAKLPPLVVDPVIYAKSGDQIIDNNAINILKEKIIPFATLLTPNRQEACR</sequence>
<dbReference type="GO" id="GO:0005829">
    <property type="term" value="C:cytosol"/>
    <property type="evidence" value="ECO:0007669"/>
    <property type="project" value="TreeGrafter"/>
</dbReference>
<dbReference type="CDD" id="cd01169">
    <property type="entry name" value="HMPP_kinase"/>
    <property type="match status" value="1"/>
</dbReference>
<comment type="caution">
    <text evidence="2">The sequence shown here is derived from an EMBL/GenBank/DDBJ whole genome shotgun (WGS) entry which is preliminary data.</text>
</comment>
<feature type="domain" description="Pyridoxamine kinase/Phosphomethylpyrimidine kinase" evidence="1">
    <location>
        <begin position="26"/>
        <end position="159"/>
    </location>
</feature>
<dbReference type="PANTHER" id="PTHR20858:SF17">
    <property type="entry name" value="HYDROXYMETHYLPYRIMIDINE_PHOSPHOMETHYLPYRIMIDINE KINASE THI20-RELATED"/>
    <property type="match status" value="1"/>
</dbReference>
<dbReference type="InterPro" id="IPR004399">
    <property type="entry name" value="HMP/HMP-P_kinase_dom"/>
</dbReference>
<dbReference type="InterPro" id="IPR029056">
    <property type="entry name" value="Ribokinase-like"/>
</dbReference>
<dbReference type="GO" id="GO:0008972">
    <property type="term" value="F:phosphomethylpyrimidine kinase activity"/>
    <property type="evidence" value="ECO:0007669"/>
    <property type="project" value="InterPro"/>
</dbReference>
<name>A0A8S2NJ06_9BILA</name>
<evidence type="ECO:0000259" key="1">
    <source>
        <dbReference type="Pfam" id="PF08543"/>
    </source>
</evidence>
<dbReference type="Pfam" id="PF08543">
    <property type="entry name" value="Phos_pyr_kin"/>
    <property type="match status" value="1"/>
</dbReference>
<gene>
    <name evidence="2" type="ORF">BYL167_LOCUS13827</name>
</gene>
<reference evidence="2" key="1">
    <citation type="submission" date="2021-02" db="EMBL/GenBank/DDBJ databases">
        <authorList>
            <person name="Nowell W R."/>
        </authorList>
    </citation>
    <scope>NUCLEOTIDE SEQUENCE</scope>
</reference>
<dbReference type="SUPFAM" id="SSF53613">
    <property type="entry name" value="Ribokinase-like"/>
    <property type="match status" value="1"/>
</dbReference>
<dbReference type="Gene3D" id="3.40.1190.20">
    <property type="match status" value="1"/>
</dbReference>
<accession>A0A8S2NJ06</accession>
<dbReference type="AlphaFoldDB" id="A0A8S2NJ06"/>